<organism evidence="1 2">
    <name type="scientific">Modestobacter italicus (strain DSM 44449 / CECT 9708 / BC 501)</name>
    <dbReference type="NCBI Taxonomy" id="2732864"/>
    <lineage>
        <taxon>Bacteria</taxon>
        <taxon>Bacillati</taxon>
        <taxon>Actinomycetota</taxon>
        <taxon>Actinomycetes</taxon>
        <taxon>Geodermatophilales</taxon>
        <taxon>Geodermatophilaceae</taxon>
        <taxon>Modestobacter</taxon>
    </lineage>
</organism>
<keyword evidence="2" id="KW-1185">Reference proteome</keyword>
<evidence type="ECO:0000313" key="2">
    <source>
        <dbReference type="Proteomes" id="UP000006461"/>
    </source>
</evidence>
<dbReference type="EMBL" id="FO203431">
    <property type="protein sequence ID" value="CCH90000.1"/>
    <property type="molecule type" value="Genomic_DNA"/>
</dbReference>
<dbReference type="Proteomes" id="UP000006461">
    <property type="component" value="Chromosome"/>
</dbReference>
<sequence>MQDRGAAGVTFSLRRGVEQLGSSLGS</sequence>
<dbReference type="STRING" id="477641.MODMU_4617"/>
<dbReference type="HOGENOM" id="CLU_3416872_0_0_11"/>
<proteinExistence type="predicted"/>
<gene>
    <name evidence="1" type="ordered locus">MODMU_4617</name>
</gene>
<name>I4F2Y7_MODI5</name>
<dbReference type="AlphaFoldDB" id="I4F2Y7"/>
<protein>
    <submittedName>
        <fullName evidence="1">Uncharacterized protein</fullName>
    </submittedName>
</protein>
<reference evidence="1 2" key="1">
    <citation type="journal article" date="2012" name="J. Bacteriol.">
        <title>Genome Sequence of Radiation-Resistant Modestobacter marinus Strain BC501, a Representative Actinobacterium That Thrives on Calcareous Stone Surfaces.</title>
        <authorList>
            <person name="Normand P."/>
            <person name="Gury J."/>
            <person name="Pujic P."/>
            <person name="Chouaia B."/>
            <person name="Crotti E."/>
            <person name="Brusetti L."/>
            <person name="Daffonchio D."/>
            <person name="Vacherie B."/>
            <person name="Barbe V."/>
            <person name="Medigue C."/>
            <person name="Calteau A."/>
            <person name="Ghodhbane-Gtari F."/>
            <person name="Essoussi I."/>
            <person name="Nouioui I."/>
            <person name="Abbassi-Ghozzi I."/>
            <person name="Gtari M."/>
        </authorList>
    </citation>
    <scope>NUCLEOTIDE SEQUENCE [LARGE SCALE GENOMIC DNA]</scope>
    <source>
        <strain evidence="2">BC 501</strain>
    </source>
</reference>
<evidence type="ECO:0000313" key="1">
    <source>
        <dbReference type="EMBL" id="CCH90000.1"/>
    </source>
</evidence>
<accession>I4F2Y7</accession>
<dbReference type="KEGG" id="mmar:MODMU_4617"/>